<sequence length="123" mass="14274">MILFSAKISSHIIMWIRLFDNVGSMMPKAPFSPAWSGREGVKHDRVSSREPKLDKSSDVVLLKCFVIRVKKKKLEKRKEIIFANTKRLFTTGKVLVARHLLNTTCERMFKLIKFSTTNLCKYI</sequence>
<protein>
    <submittedName>
        <fullName evidence="2">Uncharacterized protein</fullName>
    </submittedName>
</protein>
<evidence type="ECO:0000313" key="2">
    <source>
        <dbReference type="WBParaSite" id="nRc.2.0.1.t26217-RA"/>
    </source>
</evidence>
<dbReference type="WBParaSite" id="nRc.2.0.1.t26217-RA">
    <property type="protein sequence ID" value="nRc.2.0.1.t26217-RA"/>
    <property type="gene ID" value="nRc.2.0.1.g26217"/>
</dbReference>
<name>A0A915JJG2_ROMCU</name>
<organism evidence="1 2">
    <name type="scientific">Romanomermis culicivorax</name>
    <name type="common">Nematode worm</name>
    <dbReference type="NCBI Taxonomy" id="13658"/>
    <lineage>
        <taxon>Eukaryota</taxon>
        <taxon>Metazoa</taxon>
        <taxon>Ecdysozoa</taxon>
        <taxon>Nematoda</taxon>
        <taxon>Enoplea</taxon>
        <taxon>Dorylaimia</taxon>
        <taxon>Mermithida</taxon>
        <taxon>Mermithoidea</taxon>
        <taxon>Mermithidae</taxon>
        <taxon>Romanomermis</taxon>
    </lineage>
</organism>
<keyword evidence="1" id="KW-1185">Reference proteome</keyword>
<dbReference type="AlphaFoldDB" id="A0A915JJG2"/>
<proteinExistence type="predicted"/>
<dbReference type="Proteomes" id="UP000887565">
    <property type="component" value="Unplaced"/>
</dbReference>
<accession>A0A915JJG2</accession>
<reference evidence="2" key="1">
    <citation type="submission" date="2022-11" db="UniProtKB">
        <authorList>
            <consortium name="WormBaseParasite"/>
        </authorList>
    </citation>
    <scope>IDENTIFICATION</scope>
</reference>
<evidence type="ECO:0000313" key="1">
    <source>
        <dbReference type="Proteomes" id="UP000887565"/>
    </source>
</evidence>